<accession>A0A6I2MAH8</accession>
<proteinExistence type="predicted"/>
<evidence type="ECO:0000313" key="1">
    <source>
        <dbReference type="EMBL" id="MRX54779.1"/>
    </source>
</evidence>
<gene>
    <name evidence="1" type="ORF">GJU41_12420</name>
</gene>
<keyword evidence="2" id="KW-1185">Reference proteome</keyword>
<dbReference type="Proteomes" id="UP000441585">
    <property type="component" value="Unassembled WGS sequence"/>
</dbReference>
<sequence length="84" mass="9799">MKEANEQMLEILYKWDPLHYGAEAYETEVFDVLQAVHVSEKPSPLSRKIQAIYEFSFEEIIPLKECEKIAIELLLIKNNAACER</sequence>
<dbReference type="AlphaFoldDB" id="A0A6I2MAH8"/>
<protein>
    <submittedName>
        <fullName evidence="1">DUF1871 family protein</fullName>
    </submittedName>
</protein>
<organism evidence="1 2">
    <name type="scientific">Metabacillus idriensis</name>
    <dbReference type="NCBI Taxonomy" id="324768"/>
    <lineage>
        <taxon>Bacteria</taxon>
        <taxon>Bacillati</taxon>
        <taxon>Bacillota</taxon>
        <taxon>Bacilli</taxon>
        <taxon>Bacillales</taxon>
        <taxon>Bacillaceae</taxon>
        <taxon>Metabacillus</taxon>
    </lineage>
</organism>
<dbReference type="SUPFAM" id="SSF116922">
    <property type="entry name" value="YugE-like"/>
    <property type="match status" value="1"/>
</dbReference>
<dbReference type="InterPro" id="IPR015053">
    <property type="entry name" value="DUF1871"/>
</dbReference>
<dbReference type="Pfam" id="PF08958">
    <property type="entry name" value="DUF1871"/>
    <property type="match status" value="1"/>
</dbReference>
<evidence type="ECO:0000313" key="2">
    <source>
        <dbReference type="Proteomes" id="UP000441585"/>
    </source>
</evidence>
<dbReference type="InterPro" id="IPR023162">
    <property type="entry name" value="Apc36109-like_dom_sf"/>
</dbReference>
<name>A0A6I2MAH8_9BACI</name>
<dbReference type="EMBL" id="WKKF01000002">
    <property type="protein sequence ID" value="MRX54779.1"/>
    <property type="molecule type" value="Genomic_DNA"/>
</dbReference>
<comment type="caution">
    <text evidence="1">The sequence shown here is derived from an EMBL/GenBank/DDBJ whole genome shotgun (WGS) entry which is preliminary data.</text>
</comment>
<reference evidence="1 2" key="1">
    <citation type="submission" date="2019-11" db="EMBL/GenBank/DDBJ databases">
        <title>Bacillus idriensis genome.</title>
        <authorList>
            <person name="Konopka E.N."/>
            <person name="Newman J.D."/>
        </authorList>
    </citation>
    <scope>NUCLEOTIDE SEQUENCE [LARGE SCALE GENOMIC DNA]</scope>
    <source>
        <strain evidence="1 2">DSM 19097</strain>
    </source>
</reference>
<dbReference type="RefSeq" id="WP_070875886.1">
    <property type="nucleotide sequence ID" value="NZ_CAJFZX010000009.1"/>
</dbReference>
<dbReference type="Gene3D" id="1.10.340.20">
    <property type="entry name" value="Apc36109-like domain"/>
    <property type="match status" value="1"/>
</dbReference>